<dbReference type="InterPro" id="IPR013780">
    <property type="entry name" value="Glyco_hydro_b"/>
</dbReference>
<comment type="caution">
    <text evidence="7">The sequence shown here is derived from an EMBL/GenBank/DDBJ whole genome shotgun (WGS) entry which is preliminary data.</text>
</comment>
<keyword evidence="4" id="KW-0326">Glycosidase</keyword>
<feature type="chain" id="PRO_5040433362" evidence="5">
    <location>
        <begin position="21"/>
        <end position="473"/>
    </location>
</feature>
<keyword evidence="8" id="KW-1185">Reference proteome</keyword>
<reference evidence="7" key="1">
    <citation type="submission" date="2016-06" db="EMBL/GenBank/DDBJ databases">
        <title>Draft Genome sequence of the fungus Inonotus baumii.</title>
        <authorList>
            <person name="Zhu H."/>
            <person name="Lin W."/>
        </authorList>
    </citation>
    <scope>NUCLEOTIDE SEQUENCE</scope>
    <source>
        <strain evidence="7">821</strain>
    </source>
</reference>
<evidence type="ECO:0000256" key="1">
    <source>
        <dbReference type="ARBA" id="ARBA00005382"/>
    </source>
</evidence>
<dbReference type="InterPro" id="IPR017853">
    <property type="entry name" value="GH"/>
</dbReference>
<evidence type="ECO:0000259" key="6">
    <source>
        <dbReference type="Pfam" id="PF02055"/>
    </source>
</evidence>
<dbReference type="EMBL" id="LNZH02000126">
    <property type="protein sequence ID" value="OCB90539.1"/>
    <property type="molecule type" value="Genomic_DNA"/>
</dbReference>
<dbReference type="PANTHER" id="PTHR11069">
    <property type="entry name" value="GLUCOSYLCERAMIDASE"/>
    <property type="match status" value="1"/>
</dbReference>
<accession>A0A9Q5I2Y1</accession>
<dbReference type="PANTHER" id="PTHR11069:SF23">
    <property type="entry name" value="LYSOSOMAL ACID GLUCOSYLCERAMIDASE"/>
    <property type="match status" value="1"/>
</dbReference>
<dbReference type="Pfam" id="PF02055">
    <property type="entry name" value="Glyco_hydro_30"/>
    <property type="match status" value="1"/>
</dbReference>
<dbReference type="AlphaFoldDB" id="A0A9Q5I2Y1"/>
<dbReference type="InterPro" id="IPR033453">
    <property type="entry name" value="Glyco_hydro_30_TIM-barrel"/>
</dbReference>
<dbReference type="SUPFAM" id="SSF51445">
    <property type="entry name" value="(Trans)glycosidases"/>
    <property type="match status" value="1"/>
</dbReference>
<dbReference type="Gene3D" id="2.60.40.1180">
    <property type="entry name" value="Golgi alpha-mannosidase II"/>
    <property type="match status" value="1"/>
</dbReference>
<evidence type="ECO:0000313" key="7">
    <source>
        <dbReference type="EMBL" id="OCB90539.1"/>
    </source>
</evidence>
<dbReference type="Gene3D" id="3.20.20.80">
    <property type="entry name" value="Glycosidases"/>
    <property type="match status" value="1"/>
</dbReference>
<dbReference type="GO" id="GO:0016020">
    <property type="term" value="C:membrane"/>
    <property type="evidence" value="ECO:0007669"/>
    <property type="project" value="GOC"/>
</dbReference>
<proteinExistence type="inferred from homology"/>
<dbReference type="Proteomes" id="UP000757232">
    <property type="component" value="Unassembled WGS sequence"/>
</dbReference>
<feature type="domain" description="Glycosyl hydrolase family 30 TIM-barrel" evidence="6">
    <location>
        <begin position="68"/>
        <end position="366"/>
    </location>
</feature>
<sequence>MKSLALSSLILLAWDSLAQTINEIWETTADQKSLLKSVTSTNFTFGSNVGSGDGEIDVDDGTVYQTIFGFGATLTDASAYTLNKLKGKDAGAYAALLKSMFDSTPGAHSASINYVRVAIGASDFSPEDYSFNDEKDPNLSSFSVDIAPPYLYSTLKDIQVVNKNIRIHLVPWSPPGWMKDSGSMNAGNLLEEYTDTMAHYLLKSAQGFESKGFRPYAISIQNEPESQNPTLPSCLYTTKAQAGVAVSLRKLLDSNGMNDVKVIGYEHNWDNAATYASELLREDGASDAFSGVAFHCYGGNVKQQDDWHNSFPDKELYFTECTGTVGSDFWNDIKWTTSNIFIGGLKHWAQTGLMWNLVVDPEGNPKLPGASSCGNGCRGVVQIESDGKVQLNQEYYAMGHAAKAILYGNQPTKRIKVNVNGDALLGGAYSNGSGFSLVVLNSGDDYLKTSIKFRGKTAMYTFPVGLTTMSWSA</sequence>
<gene>
    <name evidence="7" type="ORF">A7U60_g2217</name>
</gene>
<evidence type="ECO:0000256" key="4">
    <source>
        <dbReference type="RuleBase" id="RU361188"/>
    </source>
</evidence>
<keyword evidence="3 4" id="KW-0378">Hydrolase</keyword>
<dbReference type="InterPro" id="IPR001139">
    <property type="entry name" value="Glyco_hydro_30"/>
</dbReference>
<evidence type="ECO:0000256" key="3">
    <source>
        <dbReference type="ARBA" id="ARBA00022801"/>
    </source>
</evidence>
<dbReference type="GO" id="GO:0006680">
    <property type="term" value="P:glucosylceramide catabolic process"/>
    <property type="evidence" value="ECO:0007669"/>
    <property type="project" value="TreeGrafter"/>
</dbReference>
<evidence type="ECO:0000256" key="2">
    <source>
        <dbReference type="ARBA" id="ARBA00022729"/>
    </source>
</evidence>
<keyword evidence="2 5" id="KW-0732">Signal</keyword>
<evidence type="ECO:0000313" key="8">
    <source>
        <dbReference type="Proteomes" id="UP000757232"/>
    </source>
</evidence>
<organism evidence="7 8">
    <name type="scientific">Sanghuangporus baumii</name>
    <name type="common">Phellinus baumii</name>
    <dbReference type="NCBI Taxonomy" id="108892"/>
    <lineage>
        <taxon>Eukaryota</taxon>
        <taxon>Fungi</taxon>
        <taxon>Dikarya</taxon>
        <taxon>Basidiomycota</taxon>
        <taxon>Agaricomycotina</taxon>
        <taxon>Agaricomycetes</taxon>
        <taxon>Hymenochaetales</taxon>
        <taxon>Hymenochaetaceae</taxon>
        <taxon>Sanghuangporus</taxon>
    </lineage>
</organism>
<dbReference type="OrthoDB" id="2160638at2759"/>
<comment type="similarity">
    <text evidence="1 4">Belongs to the glycosyl hydrolase 30 family.</text>
</comment>
<evidence type="ECO:0000256" key="5">
    <source>
        <dbReference type="SAM" id="SignalP"/>
    </source>
</evidence>
<protein>
    <submittedName>
        <fullName evidence="7">Glycoside hydrolase</fullName>
    </submittedName>
</protein>
<feature type="signal peptide" evidence="5">
    <location>
        <begin position="1"/>
        <end position="20"/>
    </location>
</feature>
<name>A0A9Q5I2Y1_SANBA</name>
<dbReference type="GO" id="GO:0004348">
    <property type="term" value="F:glucosylceramidase activity"/>
    <property type="evidence" value="ECO:0007669"/>
    <property type="project" value="InterPro"/>
</dbReference>